<dbReference type="InterPro" id="IPR044791">
    <property type="entry name" value="Beta-glucanase/XTH"/>
</dbReference>
<evidence type="ECO:0000256" key="2">
    <source>
        <dbReference type="ARBA" id="ARBA00014569"/>
    </source>
</evidence>
<dbReference type="EMBL" id="CP017244">
    <property type="protein sequence ID" value="APO78622.1"/>
    <property type="molecule type" value="Genomic_DNA"/>
</dbReference>
<evidence type="ECO:0000256" key="5">
    <source>
        <dbReference type="ARBA" id="ARBA00029722"/>
    </source>
</evidence>
<organism evidence="10 11">
    <name type="scientific">Rhizobium etli 8C-3</name>
    <dbReference type="NCBI Taxonomy" id="538025"/>
    <lineage>
        <taxon>Bacteria</taxon>
        <taxon>Pseudomonadati</taxon>
        <taxon>Pseudomonadota</taxon>
        <taxon>Alphaproteobacteria</taxon>
        <taxon>Hyphomicrobiales</taxon>
        <taxon>Rhizobiaceae</taxon>
        <taxon>Rhizobium/Agrobacterium group</taxon>
        <taxon>Rhizobium</taxon>
    </lineage>
</organism>
<evidence type="ECO:0000313" key="11">
    <source>
        <dbReference type="Proteomes" id="UP000185109"/>
    </source>
</evidence>
<evidence type="ECO:0000256" key="7">
    <source>
        <dbReference type="ARBA" id="ARBA00031665"/>
    </source>
</evidence>
<dbReference type="PROSITE" id="PS51762">
    <property type="entry name" value="GH16_2"/>
    <property type="match status" value="1"/>
</dbReference>
<evidence type="ECO:0000256" key="3">
    <source>
        <dbReference type="ARBA" id="ARBA00022801"/>
    </source>
</evidence>
<dbReference type="Proteomes" id="UP000185109">
    <property type="component" value="Plasmid pRsp8C3c"/>
</dbReference>
<reference evidence="10 11" key="1">
    <citation type="submission" date="2016-09" db="EMBL/GenBank/DDBJ databases">
        <title>The complete genome sequences of Rhizobium gallicum, symbiovars gallicum and phaseoli, symbionts associated to common bean (Phaseolus vulgaris).</title>
        <authorList>
            <person name="Bustos P."/>
            <person name="Santamaria R.I."/>
            <person name="Perez-Carrascal O.M."/>
            <person name="Juarez S."/>
            <person name="Lozano L."/>
            <person name="Martinez-Flores I."/>
            <person name="Martinez-Romero E."/>
            <person name="Cevallos M."/>
            <person name="Romero D."/>
            <person name="Davila G."/>
            <person name="Gonzalez V."/>
        </authorList>
    </citation>
    <scope>NUCLEOTIDE SEQUENCE [LARGE SCALE GENOMIC DNA]</scope>
    <source>
        <strain evidence="10 11">8C-3</strain>
        <plasmid evidence="11">Plasmid prsp8c3c</plasmid>
    </source>
</reference>
<evidence type="ECO:0000256" key="1">
    <source>
        <dbReference type="ARBA" id="ARBA00006865"/>
    </source>
</evidence>
<name>A0A1L5PES0_RHIET</name>
<dbReference type="PRINTS" id="PR00737">
    <property type="entry name" value="GLHYDRLASE16"/>
</dbReference>
<evidence type="ECO:0000256" key="8">
    <source>
        <dbReference type="PIRSR" id="PIRSR608264-1"/>
    </source>
</evidence>
<dbReference type="Gene3D" id="2.60.120.200">
    <property type="match status" value="1"/>
</dbReference>
<keyword evidence="3" id="KW-0378">Hydrolase</keyword>
<feature type="active site" description="Proton donor" evidence="8">
    <location>
        <position position="154"/>
    </location>
</feature>
<dbReference type="PANTHER" id="PTHR31062">
    <property type="entry name" value="XYLOGLUCAN ENDOTRANSGLUCOSYLASE/HYDROLASE PROTEIN 8-RELATED"/>
    <property type="match status" value="1"/>
</dbReference>
<dbReference type="InterPro" id="IPR008264">
    <property type="entry name" value="Beta_glucanase"/>
</dbReference>
<comment type="similarity">
    <text evidence="1">Belongs to the glycosyl hydrolase 16 family.</text>
</comment>
<feature type="active site" description="Nucleophile" evidence="8">
    <location>
        <position position="150"/>
    </location>
</feature>
<keyword evidence="10" id="KW-0614">Plasmid</keyword>
<evidence type="ECO:0000313" key="10">
    <source>
        <dbReference type="EMBL" id="APO78622.1"/>
    </source>
</evidence>
<dbReference type="GO" id="GO:0004553">
    <property type="term" value="F:hydrolase activity, hydrolyzing O-glycosyl compounds"/>
    <property type="evidence" value="ECO:0007669"/>
    <property type="project" value="InterPro"/>
</dbReference>
<evidence type="ECO:0000256" key="6">
    <source>
        <dbReference type="ARBA" id="ARBA00029771"/>
    </source>
</evidence>
<dbReference type="SUPFAM" id="SSF49899">
    <property type="entry name" value="Concanavalin A-like lectins/glucanases"/>
    <property type="match status" value="1"/>
</dbReference>
<geneLocation type="plasmid" evidence="11">
    <name>prsp8c3c</name>
</geneLocation>
<dbReference type="PROSITE" id="PS01034">
    <property type="entry name" value="GH16_1"/>
    <property type="match status" value="1"/>
</dbReference>
<dbReference type="InterPro" id="IPR013320">
    <property type="entry name" value="ConA-like_dom_sf"/>
</dbReference>
<feature type="domain" description="GH16" evidence="9">
    <location>
        <begin position="43"/>
        <end position="264"/>
    </location>
</feature>
<evidence type="ECO:0000256" key="4">
    <source>
        <dbReference type="ARBA" id="ARBA00023295"/>
    </source>
</evidence>
<accession>A0A1L5PES0</accession>
<gene>
    <name evidence="10" type="primary">exoK-2</name>
    <name evidence="10" type="ORF">AM571_PC00885</name>
</gene>
<sequence>MNFNQSSHADRAATGRGFSCIFRHILSLILLTCWFAPNVGAADGRPGASFLESFDRLDPNFWYISDGWTNGDHQNCIWSARMLKIADGFASLMLAKDTIDQKALLCAEIQTKQRYGYGTYEARIKTATGSGINSAFFSYIGPADHEEHDEIDFEVLGKNSAAVQVNQYVKAKGGNEKLVSLAGPADEEFNHFAFTWEPSRLRFFVNGLLVNEITDPLRIPTARQKIFFSLWGTDTLTGWMGPFAYKGPVIMQVDWVSFTATGERCLFAGSVTCDGTITVSAPANQQENL</sequence>
<protein>
    <recommendedName>
        <fullName evidence="2">Beta-glucanase</fullName>
    </recommendedName>
    <alternativeName>
        <fullName evidence="7">1,3-1,4-beta-D-glucan 4-glucanohydrolase</fullName>
    </alternativeName>
    <alternativeName>
        <fullName evidence="6">Endo-beta-1,3-1,4 glucanase</fullName>
    </alternativeName>
    <alternativeName>
        <fullName evidence="5">Lichenase</fullName>
    </alternativeName>
</protein>
<dbReference type="GO" id="GO:0005975">
    <property type="term" value="P:carbohydrate metabolic process"/>
    <property type="evidence" value="ECO:0007669"/>
    <property type="project" value="InterPro"/>
</dbReference>
<dbReference type="AlphaFoldDB" id="A0A1L5PES0"/>
<proteinExistence type="inferred from homology"/>
<evidence type="ECO:0000259" key="9">
    <source>
        <dbReference type="PROSITE" id="PS51762"/>
    </source>
</evidence>
<dbReference type="Pfam" id="PF00722">
    <property type="entry name" value="Glyco_hydro_16"/>
    <property type="match status" value="1"/>
</dbReference>
<dbReference type="InterPro" id="IPR000757">
    <property type="entry name" value="Beta-glucanase-like"/>
</dbReference>
<dbReference type="InterPro" id="IPR008263">
    <property type="entry name" value="GH16_AS"/>
</dbReference>
<keyword evidence="4" id="KW-0326">Glycosidase</keyword>